<dbReference type="EMBL" id="CAAE01021659">
    <property type="protein sequence ID" value="CAG14300.1"/>
    <property type="molecule type" value="Genomic_DNA"/>
</dbReference>
<feature type="non-terminal residue" evidence="1">
    <location>
        <position position="1"/>
    </location>
</feature>
<dbReference type="KEGG" id="tng:GSTEN00038140G001"/>
<gene>
    <name evidence="1" type="ORF">GSTENG00038140001</name>
</gene>
<organism evidence="1">
    <name type="scientific">Tetraodon nigroviridis</name>
    <name type="common">Spotted green pufferfish</name>
    <name type="synonym">Chelonodon nigroviridis</name>
    <dbReference type="NCBI Taxonomy" id="99883"/>
    <lineage>
        <taxon>Eukaryota</taxon>
        <taxon>Metazoa</taxon>
        <taxon>Chordata</taxon>
        <taxon>Craniata</taxon>
        <taxon>Vertebrata</taxon>
        <taxon>Euteleostomi</taxon>
        <taxon>Actinopterygii</taxon>
        <taxon>Neopterygii</taxon>
        <taxon>Teleostei</taxon>
        <taxon>Neoteleostei</taxon>
        <taxon>Acanthomorphata</taxon>
        <taxon>Eupercaria</taxon>
        <taxon>Tetraodontiformes</taxon>
        <taxon>Tetradontoidea</taxon>
        <taxon>Tetraodontidae</taxon>
        <taxon>Tetraodon</taxon>
    </lineage>
</organism>
<name>Q4RBD3_TETNG</name>
<protein>
    <submittedName>
        <fullName evidence="1">(spotted green pufferfish) hypothetical protein</fullName>
    </submittedName>
</protein>
<accession>Q4RBD3</accession>
<dbReference type="AlphaFoldDB" id="Q4RBD3"/>
<sequence>SLCVLGRCCGCRQPALCRRPSTRQGRGVRIHCSQEIDCMLCRGPPIAQTCCMNMLPGRTSNRAEPPPATSESFSHSLG</sequence>
<comment type="caution">
    <text evidence="1">The sequence shown here is derived from an EMBL/GenBank/DDBJ whole genome shotgun (WGS) entry which is preliminary data.</text>
</comment>
<reference evidence="1" key="1">
    <citation type="journal article" date="2004" name="Nature">
        <title>Genome duplication in the teleost fish Tetraodon nigroviridis reveals the early vertebrate proto-karyotype.</title>
        <authorList>
            <person name="Jaillon O."/>
            <person name="Aury J.-M."/>
            <person name="Brunet F."/>
            <person name="Petit J.-L."/>
            <person name="Stange-Thomann N."/>
            <person name="Mauceli E."/>
            <person name="Bouneau L."/>
            <person name="Fischer C."/>
            <person name="Ozouf-Costaz C."/>
            <person name="Bernot A."/>
            <person name="Nicaud S."/>
            <person name="Jaffe D."/>
            <person name="Fisher S."/>
            <person name="Lutfalla G."/>
            <person name="Dossat C."/>
            <person name="Segurens B."/>
            <person name="Dasilva C."/>
            <person name="Salanoubat M."/>
            <person name="Levy M."/>
            <person name="Boudet N."/>
            <person name="Castellano S."/>
            <person name="Anthouard V."/>
            <person name="Jubin C."/>
            <person name="Castelli V."/>
            <person name="Katinka M."/>
            <person name="Vacherie B."/>
            <person name="Biemont C."/>
            <person name="Skalli Z."/>
            <person name="Cattolico L."/>
            <person name="Poulain J."/>
            <person name="De Berardinis V."/>
            <person name="Cruaud C."/>
            <person name="Duprat S."/>
            <person name="Brottier P."/>
            <person name="Coutanceau J.-P."/>
            <person name="Gouzy J."/>
            <person name="Parra G."/>
            <person name="Lardier G."/>
            <person name="Chapple C."/>
            <person name="McKernan K.J."/>
            <person name="McEwan P."/>
            <person name="Bosak S."/>
            <person name="Kellis M."/>
            <person name="Volff J.-N."/>
            <person name="Guigo R."/>
            <person name="Zody M.C."/>
            <person name="Mesirov J."/>
            <person name="Lindblad-Toh K."/>
            <person name="Birren B."/>
            <person name="Nusbaum C."/>
            <person name="Kahn D."/>
            <person name="Robinson-Rechavi M."/>
            <person name="Laudet V."/>
            <person name="Schachter V."/>
            <person name="Quetier F."/>
            <person name="Saurin W."/>
            <person name="Scarpelli C."/>
            <person name="Wincker P."/>
            <person name="Lander E.S."/>
            <person name="Weissenbach J."/>
            <person name="Roest Crollius H."/>
        </authorList>
    </citation>
    <scope>NUCLEOTIDE SEQUENCE [LARGE SCALE GENOMIC DNA]</scope>
</reference>
<reference evidence="1" key="2">
    <citation type="submission" date="2004-02" db="EMBL/GenBank/DDBJ databases">
        <authorList>
            <consortium name="Genoscope"/>
            <consortium name="Whitehead Institute Centre for Genome Research"/>
        </authorList>
    </citation>
    <scope>NUCLEOTIDE SEQUENCE</scope>
</reference>
<proteinExistence type="predicted"/>
<evidence type="ECO:0000313" key="1">
    <source>
        <dbReference type="EMBL" id="CAG14300.1"/>
    </source>
</evidence>